<dbReference type="InterPro" id="IPR001611">
    <property type="entry name" value="Leu-rich_rpt"/>
</dbReference>
<dbReference type="RefSeq" id="XP_019701824.1">
    <property type="nucleotide sequence ID" value="XM_019846265.1"/>
</dbReference>
<keyword evidence="3" id="KW-1003">Cell membrane</keyword>
<feature type="domain" description="Leucine-rich repeat-containing N-terminal plant-type" evidence="12">
    <location>
        <begin position="83"/>
        <end position="118"/>
    </location>
</feature>
<evidence type="ECO:0000256" key="6">
    <source>
        <dbReference type="ARBA" id="ARBA00022729"/>
    </source>
</evidence>
<evidence type="ECO:0000256" key="11">
    <source>
        <dbReference type="ARBA" id="ARBA00023180"/>
    </source>
</evidence>
<name>A0A6J0PCW7_ELAGV</name>
<evidence type="ECO:0000313" key="14">
    <source>
        <dbReference type="Proteomes" id="UP000504607"/>
    </source>
</evidence>
<dbReference type="PANTHER" id="PTHR48063:SF112">
    <property type="entry name" value="RECEPTOR LIKE PROTEIN 30-LIKE"/>
    <property type="match status" value="1"/>
</dbReference>
<dbReference type="AlphaFoldDB" id="A0A6J0PCW7"/>
<dbReference type="OrthoDB" id="695689at2759"/>
<dbReference type="FunFam" id="3.80.10.10:FF:000383">
    <property type="entry name" value="Leucine-rich repeat receptor protein kinase EMS1"/>
    <property type="match status" value="1"/>
</dbReference>
<dbReference type="PRINTS" id="PR00019">
    <property type="entry name" value="LEURICHRPT"/>
</dbReference>
<evidence type="ECO:0000256" key="1">
    <source>
        <dbReference type="ARBA" id="ARBA00004251"/>
    </source>
</evidence>
<protein>
    <submittedName>
        <fullName evidence="15">LRR receptor-like serine/threonine-protein kinase FLS2</fullName>
    </submittedName>
</protein>
<dbReference type="SUPFAM" id="SSF52058">
    <property type="entry name" value="L domain-like"/>
    <property type="match status" value="2"/>
</dbReference>
<evidence type="ECO:0000256" key="7">
    <source>
        <dbReference type="ARBA" id="ARBA00022737"/>
    </source>
</evidence>
<keyword evidence="10" id="KW-0675">Receptor</keyword>
<keyword evidence="9" id="KW-0472">Membrane</keyword>
<dbReference type="Pfam" id="PF08263">
    <property type="entry name" value="LRRNT_2"/>
    <property type="match status" value="1"/>
</dbReference>
<keyword evidence="7" id="KW-0677">Repeat</keyword>
<keyword evidence="11" id="KW-0325">Glycoprotein</keyword>
<gene>
    <name evidence="15" type="primary">LOC105032380</name>
</gene>
<evidence type="ECO:0000256" key="8">
    <source>
        <dbReference type="ARBA" id="ARBA00022989"/>
    </source>
</evidence>
<evidence type="ECO:0000256" key="4">
    <source>
        <dbReference type="ARBA" id="ARBA00022614"/>
    </source>
</evidence>
<dbReference type="InterPro" id="IPR032675">
    <property type="entry name" value="LRR_dom_sf"/>
</dbReference>
<dbReference type="SMART" id="SM00369">
    <property type="entry name" value="LRR_TYP"/>
    <property type="match status" value="7"/>
</dbReference>
<evidence type="ECO:0000256" key="2">
    <source>
        <dbReference type="ARBA" id="ARBA00009592"/>
    </source>
</evidence>
<dbReference type="GO" id="GO:0005886">
    <property type="term" value="C:plasma membrane"/>
    <property type="evidence" value="ECO:0007669"/>
    <property type="project" value="UniProtKB-SubCell"/>
</dbReference>
<dbReference type="Pfam" id="PF23598">
    <property type="entry name" value="LRR_14"/>
    <property type="match status" value="1"/>
</dbReference>
<evidence type="ECO:0000256" key="5">
    <source>
        <dbReference type="ARBA" id="ARBA00022692"/>
    </source>
</evidence>
<dbReference type="PANTHER" id="PTHR48063">
    <property type="entry name" value="LRR RECEPTOR-LIKE KINASE"/>
    <property type="match status" value="1"/>
</dbReference>
<dbReference type="InterPro" id="IPR046956">
    <property type="entry name" value="RLP23-like"/>
</dbReference>
<dbReference type="InParanoid" id="A0A6J0PCW7"/>
<feature type="domain" description="Disease resistance R13L4/SHOC-2-like LRR" evidence="13">
    <location>
        <begin position="152"/>
        <end position="341"/>
    </location>
</feature>
<keyword evidence="4" id="KW-0433">Leucine-rich repeat</keyword>
<reference evidence="15" key="1">
    <citation type="submission" date="2025-08" db="UniProtKB">
        <authorList>
            <consortium name="RefSeq"/>
        </authorList>
    </citation>
    <scope>IDENTIFICATION</scope>
</reference>
<dbReference type="InterPro" id="IPR013210">
    <property type="entry name" value="LRR_N_plant-typ"/>
</dbReference>
<evidence type="ECO:0000256" key="9">
    <source>
        <dbReference type="ARBA" id="ARBA00023136"/>
    </source>
</evidence>
<keyword evidence="6" id="KW-0732">Signal</keyword>
<dbReference type="InterPro" id="IPR003591">
    <property type="entry name" value="Leu-rich_rpt_typical-subtyp"/>
</dbReference>
<dbReference type="Pfam" id="PF00560">
    <property type="entry name" value="LRR_1"/>
    <property type="match status" value="7"/>
</dbReference>
<keyword evidence="8" id="KW-1133">Transmembrane helix</keyword>
<accession>A0A6J0PCW7</accession>
<evidence type="ECO:0000256" key="10">
    <source>
        <dbReference type="ARBA" id="ARBA00023170"/>
    </source>
</evidence>
<evidence type="ECO:0000313" key="15">
    <source>
        <dbReference type="RefSeq" id="XP_019701824.1"/>
    </source>
</evidence>
<keyword evidence="14" id="KW-1185">Reference proteome</keyword>
<proteinExistence type="inferred from homology"/>
<organism evidence="14 15">
    <name type="scientific">Elaeis guineensis var. tenera</name>
    <name type="common">Oil palm</name>
    <dbReference type="NCBI Taxonomy" id="51953"/>
    <lineage>
        <taxon>Eukaryota</taxon>
        <taxon>Viridiplantae</taxon>
        <taxon>Streptophyta</taxon>
        <taxon>Embryophyta</taxon>
        <taxon>Tracheophyta</taxon>
        <taxon>Spermatophyta</taxon>
        <taxon>Magnoliopsida</taxon>
        <taxon>Liliopsida</taxon>
        <taxon>Arecaceae</taxon>
        <taxon>Arecoideae</taxon>
        <taxon>Cocoseae</taxon>
        <taxon>Elaeidinae</taxon>
        <taxon>Elaeis</taxon>
    </lineage>
</organism>
<comment type="similarity">
    <text evidence="2">Belongs to the RLP family.</text>
</comment>
<evidence type="ECO:0000259" key="12">
    <source>
        <dbReference type="Pfam" id="PF08263"/>
    </source>
</evidence>
<dbReference type="FunFam" id="3.80.10.10:FF:001347">
    <property type="entry name" value="LRR receptor-like serine/threonine-protein kinase GSO2"/>
    <property type="match status" value="1"/>
</dbReference>
<dbReference type="Proteomes" id="UP000504607">
    <property type="component" value="Unplaced"/>
</dbReference>
<evidence type="ECO:0000259" key="13">
    <source>
        <dbReference type="Pfam" id="PF23598"/>
    </source>
</evidence>
<dbReference type="InterPro" id="IPR055414">
    <property type="entry name" value="LRR_R13L4/SHOC2-like"/>
</dbReference>
<dbReference type="FunFam" id="3.80.10.10:FF:000095">
    <property type="entry name" value="LRR receptor-like serine/threonine-protein kinase GSO1"/>
    <property type="match status" value="1"/>
</dbReference>
<comment type="subcellular location">
    <subcellularLocation>
        <location evidence="1">Cell membrane</location>
        <topology evidence="1">Single-pass type I membrane protein</topology>
    </subcellularLocation>
</comment>
<dbReference type="Gene3D" id="3.80.10.10">
    <property type="entry name" value="Ribonuclease Inhibitor"/>
    <property type="match status" value="4"/>
</dbReference>
<sequence length="764" mass="84215">MILAKDNAKGGLLADGLSEAHGDDSLASPNLDDKKNGVASALAIMDDLEANASSLMSRLLADHALRDVRRLNGDSIPGCIPIERNALLGFKEGLKDPTNRLSSWVDDDYCTWEGVACDNRTGHVAKLDLRNPHPFSYTGDPPYDKWSLGGKILTELGDLCKLQHLDLSIINISKKLHEFDEVFTGCIRNSLETLDMRYTQLSGYLPDSLGDFRMLKSLYLSDNSISGSLPESIRRLSALEELDLSFNELNGTILESLGRLMELVSLDLYSNILEGVMSEEHFANLTKLNHLSLSENQLILNLGPDWIPPFQLQALYISSCKLGPRFPAWLRMQENITDLDMSSTGISDTLPDWFWRSFSQIHRLDISSNGITGSVPDLIDFINLEYFNLSSNYLEGLLPNFNCSTIGLRVDLSNNSFSRVIHPDIGKRISHLSYLSLSKNKLSGEISLSFCQLNSFLLDLSENLLFGELPNCWNHSLNIIVMDFSSNNLLGSIPLSICSLPNLESLHLSNNNLSGELPLSLKSCRRLVTLDLGQNGFTDGIPIWIGGSLLSLKILSLRSNKLVGNIPPNLSRLSALQILALANNNLSGNIPSRFGKFNAMKVLQKTYETILDNHNGTSEDNMQVTIKGIEIGYSILLPLVVAMDLSDNNLSEMIPEELTSLFGLMSLNLSENHLTGEITEKIRLADSKTKVWSYLSDHDLKLLESDNEEEEVTEVPEGEVHAEEIISLVCGDQAAEDAASAHPSIVIVLSDPDDVGVSYAHDGA</sequence>
<keyword evidence="5" id="KW-0812">Transmembrane</keyword>
<evidence type="ECO:0000256" key="3">
    <source>
        <dbReference type="ARBA" id="ARBA00022475"/>
    </source>
</evidence>